<keyword evidence="1" id="KW-0732">Signal</keyword>
<dbReference type="AlphaFoldDB" id="A0A3Q9BUF8"/>
<proteinExistence type="predicted"/>
<dbReference type="KEGG" id="upv:EJN92_17695"/>
<gene>
    <name evidence="2" type="ORF">EJN92_17695</name>
</gene>
<keyword evidence="3" id="KW-1185">Reference proteome</keyword>
<accession>A0A3Q9BUF8</accession>
<evidence type="ECO:0000313" key="3">
    <source>
        <dbReference type="Proteomes" id="UP000275663"/>
    </source>
</evidence>
<sequence length="261" mass="26978">MKRLPKIRTLILACLSAALTLCAAARAESLELSEQELADVSGQGLTILSNSSYNGLDFSRITLNADLTLNVNFKNIVLGQYNYAPNNGLGADINMPALQFGRSDGTAAQRLVQISNPYLEFVYDNTAGAGNNKMLGLRVGFDGISGDIGMRLASLSGSMLVDGGAAGILDSNAGSGKRWDGSCPTGGSGCLAMSQLGGVTAGNAAGPSRDFWISMLSAPVQFQGAAGMAQPALAQSGAWMNFRDRLTAIVGALPPNLALGR</sequence>
<evidence type="ECO:0000256" key="1">
    <source>
        <dbReference type="SAM" id="SignalP"/>
    </source>
</evidence>
<dbReference type="OrthoDB" id="8772361at2"/>
<name>A0A3Q9BUF8_9BURK</name>
<evidence type="ECO:0000313" key="2">
    <source>
        <dbReference type="EMBL" id="AZP14648.1"/>
    </source>
</evidence>
<dbReference type="Proteomes" id="UP000275663">
    <property type="component" value="Chromosome"/>
</dbReference>
<feature type="chain" id="PRO_5018550934" evidence="1">
    <location>
        <begin position="28"/>
        <end position="261"/>
    </location>
</feature>
<protein>
    <submittedName>
        <fullName evidence="2">Uncharacterized protein</fullName>
    </submittedName>
</protein>
<reference evidence="2 3" key="1">
    <citation type="journal article" date="2011" name="Int. J. Syst. Evol. Microbiol.">
        <title>Description of Undibacterium oligocarboniphilum sp. nov., isolated from purified water, and Undibacterium pigrum strain CCUG 49012 as the type strain of Undibacterium parvum sp. nov., and emended descriptions of the genus Undibacterium and the species Undibacterium pigrum.</title>
        <authorList>
            <person name="Eder W."/>
            <person name="Wanner G."/>
            <person name="Ludwig W."/>
            <person name="Busse H.J."/>
            <person name="Ziemke-Kageler F."/>
            <person name="Lang E."/>
        </authorList>
    </citation>
    <scope>NUCLEOTIDE SEQUENCE [LARGE SCALE GENOMIC DNA]</scope>
    <source>
        <strain evidence="2 3">DSM 23061</strain>
    </source>
</reference>
<organism evidence="2 3">
    <name type="scientific">Undibacterium parvum</name>
    <dbReference type="NCBI Taxonomy" id="401471"/>
    <lineage>
        <taxon>Bacteria</taxon>
        <taxon>Pseudomonadati</taxon>
        <taxon>Pseudomonadota</taxon>
        <taxon>Betaproteobacteria</taxon>
        <taxon>Burkholderiales</taxon>
        <taxon>Oxalobacteraceae</taxon>
        <taxon>Undibacterium</taxon>
    </lineage>
</organism>
<dbReference type="EMBL" id="CP034464">
    <property type="protein sequence ID" value="AZP14648.1"/>
    <property type="molecule type" value="Genomic_DNA"/>
</dbReference>
<feature type="signal peptide" evidence="1">
    <location>
        <begin position="1"/>
        <end position="27"/>
    </location>
</feature>